<reference evidence="3" key="1">
    <citation type="submission" date="2022-01" db="EMBL/GenBank/DDBJ databases">
        <title>Genome Sequence Resource for Two Populations of Ditylenchus destructor, the Migratory Endoparasitic Phytonematode.</title>
        <authorList>
            <person name="Zhang H."/>
            <person name="Lin R."/>
            <person name="Xie B."/>
        </authorList>
    </citation>
    <scope>NUCLEOTIDE SEQUENCE</scope>
    <source>
        <strain evidence="3">BazhouSP</strain>
    </source>
</reference>
<dbReference type="SUPFAM" id="SSF53850">
    <property type="entry name" value="Periplasmic binding protein-like II"/>
    <property type="match status" value="1"/>
</dbReference>
<feature type="transmembrane region" description="Helical" evidence="2">
    <location>
        <begin position="135"/>
        <end position="156"/>
    </location>
</feature>
<comment type="caution">
    <text evidence="3">The sequence shown here is derived from an EMBL/GenBank/DDBJ whole genome shotgun (WGS) entry which is preliminary data.</text>
</comment>
<dbReference type="EMBL" id="JAKKPZ010000113">
    <property type="protein sequence ID" value="KAI1701695.1"/>
    <property type="molecule type" value="Genomic_DNA"/>
</dbReference>
<evidence type="ECO:0000256" key="2">
    <source>
        <dbReference type="SAM" id="Phobius"/>
    </source>
</evidence>
<feature type="compositionally biased region" description="Polar residues" evidence="1">
    <location>
        <begin position="482"/>
        <end position="494"/>
    </location>
</feature>
<name>A0AAD4MPI6_9BILA</name>
<dbReference type="InterPro" id="IPR040128">
    <property type="entry name" value="T25E4.2-like"/>
</dbReference>
<protein>
    <submittedName>
        <fullName evidence="3">Uncharacterized protein</fullName>
    </submittedName>
</protein>
<sequence length="544" mass="62485">MENSAERRSIRVIFGRNPPDAFATCNQFPTLTPTLDCPFPGWTAEIIRMIADFAKLEVIPVILDESVGSVNWGYNDNGTWTGVLGMLKAGEADTVCNLYQYMSDHVTSFSYSYPVIGVRDIYITKPKRKSISMSLWNAFFPYEPTVWIILLMALIMQSTLATVVSKLEYVLSLRPVFNPIEKFWQYLRLQIHQTTEFQTPFRLHSGNLSFIFYAVIQATLFTNLYTAVLLSALIQGQEPQPWESYNEMVSLVKAGEYSMVIDKLDYQEGSFLEMLTFTNISHLRNLRDAINKNPVVLTRSIFEALDYVERGGYIFPTKQDSLALQLAKERCDLFYFEDEHMQEPEFFIFSKDNSLLREWNAAIRGVQPFIRRTFQKYFLLGYPTGRVPKCPENSYNIRDASRPLDITSTFGIFLIAMIGFATSFVVFLFELYVDWQALNMRLRMRTRRALLAAPLQILAIVRLFRPSTIDKATIPRRKGTSVRVQSEQETNQFGEHSGVSRAENIDTIPRDPRPEPVPMRRRTGLGGERAHFGPLSYGESRTAF</sequence>
<dbReference type="Proteomes" id="UP001201812">
    <property type="component" value="Unassembled WGS sequence"/>
</dbReference>
<keyword evidence="2" id="KW-1133">Transmembrane helix</keyword>
<keyword evidence="2" id="KW-0812">Transmembrane</keyword>
<proteinExistence type="predicted"/>
<dbReference type="Gene3D" id="3.40.190.10">
    <property type="entry name" value="Periplasmic binding protein-like II"/>
    <property type="match status" value="1"/>
</dbReference>
<accession>A0AAD4MPI6</accession>
<feature type="transmembrane region" description="Helical" evidence="2">
    <location>
        <begin position="410"/>
        <end position="429"/>
    </location>
</feature>
<keyword evidence="4" id="KW-1185">Reference proteome</keyword>
<gene>
    <name evidence="3" type="ORF">DdX_15949</name>
</gene>
<feature type="region of interest" description="Disordered" evidence="1">
    <location>
        <begin position="475"/>
        <end position="544"/>
    </location>
</feature>
<keyword evidence="2" id="KW-0472">Membrane</keyword>
<evidence type="ECO:0000256" key="1">
    <source>
        <dbReference type="SAM" id="MobiDB-lite"/>
    </source>
</evidence>
<evidence type="ECO:0000313" key="3">
    <source>
        <dbReference type="EMBL" id="KAI1701695.1"/>
    </source>
</evidence>
<organism evidence="3 4">
    <name type="scientific">Ditylenchus destructor</name>
    <dbReference type="NCBI Taxonomy" id="166010"/>
    <lineage>
        <taxon>Eukaryota</taxon>
        <taxon>Metazoa</taxon>
        <taxon>Ecdysozoa</taxon>
        <taxon>Nematoda</taxon>
        <taxon>Chromadorea</taxon>
        <taxon>Rhabditida</taxon>
        <taxon>Tylenchina</taxon>
        <taxon>Tylenchomorpha</taxon>
        <taxon>Sphaerularioidea</taxon>
        <taxon>Anguinidae</taxon>
        <taxon>Anguininae</taxon>
        <taxon>Ditylenchus</taxon>
    </lineage>
</organism>
<dbReference type="PANTHER" id="PTHR22714:SF7">
    <property type="entry name" value="SOLUTE-BINDING PROTEIN FAMILY 3_N-TERMINAL DOMAIN-CONTAINING PROTEIN"/>
    <property type="match status" value="1"/>
</dbReference>
<evidence type="ECO:0000313" key="4">
    <source>
        <dbReference type="Proteomes" id="UP001201812"/>
    </source>
</evidence>
<dbReference type="PANTHER" id="PTHR22714">
    <property type="entry name" value="PROTEIN CBG02446-RELATED"/>
    <property type="match status" value="1"/>
</dbReference>
<dbReference type="AlphaFoldDB" id="A0AAD4MPI6"/>
<feature type="transmembrane region" description="Helical" evidence="2">
    <location>
        <begin position="210"/>
        <end position="234"/>
    </location>
</feature>